<proteinExistence type="predicted"/>
<dbReference type="Proteomes" id="UP000821865">
    <property type="component" value="Chromosome 5"/>
</dbReference>
<gene>
    <name evidence="1" type="ORF">HPB49_014121</name>
</gene>
<keyword evidence="2" id="KW-1185">Reference proteome</keyword>
<sequence>MQFEEALQMVGEFGPFQWLLVGYLAVFMVPMHAIPMSAHVFTLLEPPHWCRQPELEAAFHLTPEEARDLAVPRMADGSWSGCTVHELNLTSLGPWTTRQKSNESLLPARDHLPMVPCRSGWHYDHSVIYPTIVSEA</sequence>
<accession>A0ACB8CRJ8</accession>
<comment type="caution">
    <text evidence="1">The sequence shown here is derived from an EMBL/GenBank/DDBJ whole genome shotgun (WGS) entry which is preliminary data.</text>
</comment>
<organism evidence="1 2">
    <name type="scientific">Dermacentor silvarum</name>
    <name type="common">Tick</name>
    <dbReference type="NCBI Taxonomy" id="543639"/>
    <lineage>
        <taxon>Eukaryota</taxon>
        <taxon>Metazoa</taxon>
        <taxon>Ecdysozoa</taxon>
        <taxon>Arthropoda</taxon>
        <taxon>Chelicerata</taxon>
        <taxon>Arachnida</taxon>
        <taxon>Acari</taxon>
        <taxon>Parasitiformes</taxon>
        <taxon>Ixodida</taxon>
        <taxon>Ixodoidea</taxon>
        <taxon>Ixodidae</taxon>
        <taxon>Rhipicephalinae</taxon>
        <taxon>Dermacentor</taxon>
    </lineage>
</organism>
<name>A0ACB8CRJ8_DERSI</name>
<protein>
    <submittedName>
        <fullName evidence="1">Uncharacterized protein</fullName>
    </submittedName>
</protein>
<reference evidence="1" key="1">
    <citation type="submission" date="2020-05" db="EMBL/GenBank/DDBJ databases">
        <title>Large-scale comparative analyses of tick genomes elucidate their genetic diversity and vector capacities.</title>
        <authorList>
            <person name="Jia N."/>
            <person name="Wang J."/>
            <person name="Shi W."/>
            <person name="Du L."/>
            <person name="Sun Y."/>
            <person name="Zhan W."/>
            <person name="Jiang J."/>
            <person name="Wang Q."/>
            <person name="Zhang B."/>
            <person name="Ji P."/>
            <person name="Sakyi L.B."/>
            <person name="Cui X."/>
            <person name="Yuan T."/>
            <person name="Jiang B."/>
            <person name="Yang W."/>
            <person name="Lam T.T.-Y."/>
            <person name="Chang Q."/>
            <person name="Ding S."/>
            <person name="Wang X."/>
            <person name="Zhu J."/>
            <person name="Ruan X."/>
            <person name="Zhao L."/>
            <person name="Wei J."/>
            <person name="Que T."/>
            <person name="Du C."/>
            <person name="Cheng J."/>
            <person name="Dai P."/>
            <person name="Han X."/>
            <person name="Huang E."/>
            <person name="Gao Y."/>
            <person name="Liu J."/>
            <person name="Shao H."/>
            <person name="Ye R."/>
            <person name="Li L."/>
            <person name="Wei W."/>
            <person name="Wang X."/>
            <person name="Wang C."/>
            <person name="Yang T."/>
            <person name="Huo Q."/>
            <person name="Li W."/>
            <person name="Guo W."/>
            <person name="Chen H."/>
            <person name="Zhou L."/>
            <person name="Ni X."/>
            <person name="Tian J."/>
            <person name="Zhou Y."/>
            <person name="Sheng Y."/>
            <person name="Liu T."/>
            <person name="Pan Y."/>
            <person name="Xia L."/>
            <person name="Li J."/>
            <person name="Zhao F."/>
            <person name="Cao W."/>
        </authorList>
    </citation>
    <scope>NUCLEOTIDE SEQUENCE</scope>
    <source>
        <strain evidence="1">Dsil-2018</strain>
    </source>
</reference>
<dbReference type="EMBL" id="CM023474">
    <property type="protein sequence ID" value="KAH7949695.1"/>
    <property type="molecule type" value="Genomic_DNA"/>
</dbReference>
<evidence type="ECO:0000313" key="1">
    <source>
        <dbReference type="EMBL" id="KAH7949695.1"/>
    </source>
</evidence>
<evidence type="ECO:0000313" key="2">
    <source>
        <dbReference type="Proteomes" id="UP000821865"/>
    </source>
</evidence>